<dbReference type="Pfam" id="PF07690">
    <property type="entry name" value="MFS_1"/>
    <property type="match status" value="1"/>
</dbReference>
<feature type="transmembrane region" description="Helical" evidence="7">
    <location>
        <begin position="76"/>
        <end position="99"/>
    </location>
</feature>
<feature type="transmembrane region" description="Helical" evidence="7">
    <location>
        <begin position="200"/>
        <end position="218"/>
    </location>
</feature>
<feature type="domain" description="Major facilitator superfamily (MFS) profile" evidence="8">
    <location>
        <begin position="10"/>
        <end position="456"/>
    </location>
</feature>
<dbReference type="InterPro" id="IPR011701">
    <property type="entry name" value="MFS"/>
</dbReference>
<keyword evidence="5 7" id="KW-1133">Transmembrane helix</keyword>
<dbReference type="InterPro" id="IPR036259">
    <property type="entry name" value="MFS_trans_sf"/>
</dbReference>
<evidence type="ECO:0000256" key="1">
    <source>
        <dbReference type="ARBA" id="ARBA00004651"/>
    </source>
</evidence>
<feature type="transmembrane region" description="Helical" evidence="7">
    <location>
        <begin position="162"/>
        <end position="180"/>
    </location>
</feature>
<dbReference type="Gene3D" id="1.20.1720.10">
    <property type="entry name" value="Multidrug resistance protein D"/>
    <property type="match status" value="1"/>
</dbReference>
<comment type="subcellular location">
    <subcellularLocation>
        <location evidence="1">Cell membrane</location>
        <topology evidence="1">Multi-pass membrane protein</topology>
    </subcellularLocation>
</comment>
<dbReference type="EMBL" id="AEEC02000024">
    <property type="protein sequence ID" value="EOA03678.1"/>
    <property type="molecule type" value="Genomic_DNA"/>
</dbReference>
<dbReference type="InterPro" id="IPR020846">
    <property type="entry name" value="MFS_dom"/>
</dbReference>
<protein>
    <submittedName>
        <fullName evidence="9">Major facilitator superfamily permease</fullName>
    </submittedName>
</protein>
<accession>A0AAI9ICP4</accession>
<dbReference type="AlphaFoldDB" id="A0AAI9ICP4"/>
<evidence type="ECO:0000313" key="9">
    <source>
        <dbReference type="EMBL" id="EOA03678.1"/>
    </source>
</evidence>
<feature type="transmembrane region" description="Helical" evidence="7">
    <location>
        <begin position="390"/>
        <end position="413"/>
    </location>
</feature>
<dbReference type="PANTHER" id="PTHR42718">
    <property type="entry name" value="MAJOR FACILITATOR SUPERFAMILY MULTIDRUG TRANSPORTER MFSC"/>
    <property type="match status" value="1"/>
</dbReference>
<dbReference type="SUPFAM" id="SSF103473">
    <property type="entry name" value="MFS general substrate transporter"/>
    <property type="match status" value="1"/>
</dbReference>
<keyword evidence="2" id="KW-0813">Transport</keyword>
<evidence type="ECO:0000256" key="3">
    <source>
        <dbReference type="ARBA" id="ARBA00022475"/>
    </source>
</evidence>
<evidence type="ECO:0000256" key="5">
    <source>
        <dbReference type="ARBA" id="ARBA00022989"/>
    </source>
</evidence>
<keyword evidence="3" id="KW-1003">Cell membrane</keyword>
<dbReference type="PRINTS" id="PR01036">
    <property type="entry name" value="TCRTETB"/>
</dbReference>
<feature type="transmembrane region" description="Helical" evidence="7">
    <location>
        <begin position="224"/>
        <end position="242"/>
    </location>
</feature>
<gene>
    <name evidence="9" type="ORF">HFRIS_016537</name>
</gene>
<sequence length="463" mass="49206">MPIVRPSLLIPLIVGCALFMENMDATVLATSLPALARDLNQDPITLKLAMTAYVAALGVFIPISGWMADKLGARKVFSAAMIVFMTGSILCAVSGSLVTFVAARFLQGIGGAMMVPVGRVIIARSVDKSELVKAVSYLTLPALLGPVVGPLLGGFITTYFHWRWVFLINIPFCFLGLYLAKRFIQNFKEDDPAPLDVKGFVLTSVGAAMIMLGLSLFGSHLVDGATPVAMCSIGAIALVMYYRHSTQIAFPLLDFRLLRIPTLHASVVGGSLFRIGLGAVPFLLPLALQEGLGMTAFQAGSITCASAFGSLFIRLLASRVLRRYGFRTVLMVNAVFAGIALAAYGIFSIHTPYLLIVTIVLMGGVFPALQFTCLNSIAYADIDNRDAGRVTSLASVIQQLSLGLGVTVAGIVLQLSNHLQGHSSIVAADFWPAFVVIGLFSVASVPISGRLPHNAGLELSRGK</sequence>
<comment type="caution">
    <text evidence="9">The sequence shown here is derived from an EMBL/GenBank/DDBJ whole genome shotgun (WGS) entry which is preliminary data.</text>
</comment>
<evidence type="ECO:0000256" key="7">
    <source>
        <dbReference type="SAM" id="Phobius"/>
    </source>
</evidence>
<reference evidence="9 10" key="1">
    <citation type="journal article" date="2013" name="Front. Microbiol.">
        <title>The genome of the endophytic bacterium H. frisingense GSF30(T) identifies diverse strategies in the Herbaspirillum genus to interact with plants.</title>
        <authorList>
            <person name="Straub D."/>
            <person name="Rothballer M."/>
            <person name="Hartmann A."/>
            <person name="Ludewig U."/>
        </authorList>
    </citation>
    <scope>NUCLEOTIDE SEQUENCE [LARGE SCALE GENOMIC DNA]</scope>
    <source>
        <strain evidence="9 10">GSF30</strain>
    </source>
</reference>
<evidence type="ECO:0000256" key="6">
    <source>
        <dbReference type="ARBA" id="ARBA00023136"/>
    </source>
</evidence>
<proteinExistence type="predicted"/>
<dbReference type="GO" id="GO:0022857">
    <property type="term" value="F:transmembrane transporter activity"/>
    <property type="evidence" value="ECO:0007669"/>
    <property type="project" value="InterPro"/>
</dbReference>
<keyword evidence="6 7" id="KW-0472">Membrane</keyword>
<evidence type="ECO:0000313" key="10">
    <source>
        <dbReference type="Proteomes" id="UP000006772"/>
    </source>
</evidence>
<evidence type="ECO:0000256" key="4">
    <source>
        <dbReference type="ARBA" id="ARBA00022692"/>
    </source>
</evidence>
<dbReference type="GO" id="GO:0005886">
    <property type="term" value="C:plasma membrane"/>
    <property type="evidence" value="ECO:0007669"/>
    <property type="project" value="UniProtKB-SubCell"/>
</dbReference>
<feature type="transmembrane region" description="Helical" evidence="7">
    <location>
        <begin position="353"/>
        <end position="378"/>
    </location>
</feature>
<feature type="transmembrane region" description="Helical" evidence="7">
    <location>
        <begin position="296"/>
        <end position="317"/>
    </location>
</feature>
<feature type="transmembrane region" description="Helical" evidence="7">
    <location>
        <begin position="45"/>
        <end position="64"/>
    </location>
</feature>
<organism evidence="9 10">
    <name type="scientific">Herbaspirillum frisingense GSF30</name>
    <dbReference type="NCBI Taxonomy" id="864073"/>
    <lineage>
        <taxon>Bacteria</taxon>
        <taxon>Pseudomonadati</taxon>
        <taxon>Pseudomonadota</taxon>
        <taxon>Betaproteobacteria</taxon>
        <taxon>Burkholderiales</taxon>
        <taxon>Oxalobacteraceae</taxon>
        <taxon>Herbaspirillum</taxon>
    </lineage>
</organism>
<feature type="transmembrane region" description="Helical" evidence="7">
    <location>
        <begin position="105"/>
        <end position="122"/>
    </location>
</feature>
<feature type="transmembrane region" description="Helical" evidence="7">
    <location>
        <begin position="263"/>
        <end position="284"/>
    </location>
</feature>
<dbReference type="Gene3D" id="1.20.1250.20">
    <property type="entry name" value="MFS general substrate transporter like domains"/>
    <property type="match status" value="1"/>
</dbReference>
<feature type="transmembrane region" description="Helical" evidence="7">
    <location>
        <begin position="134"/>
        <end position="156"/>
    </location>
</feature>
<keyword evidence="4 7" id="KW-0812">Transmembrane</keyword>
<evidence type="ECO:0000256" key="2">
    <source>
        <dbReference type="ARBA" id="ARBA00022448"/>
    </source>
</evidence>
<name>A0AAI9ICP4_9BURK</name>
<dbReference type="PANTHER" id="PTHR42718:SF46">
    <property type="entry name" value="BLR6921 PROTEIN"/>
    <property type="match status" value="1"/>
</dbReference>
<evidence type="ECO:0000259" key="8">
    <source>
        <dbReference type="PROSITE" id="PS50850"/>
    </source>
</evidence>
<dbReference type="PROSITE" id="PS50850">
    <property type="entry name" value="MFS"/>
    <property type="match status" value="1"/>
</dbReference>
<dbReference type="PROSITE" id="PS51257">
    <property type="entry name" value="PROKAR_LIPOPROTEIN"/>
    <property type="match status" value="1"/>
</dbReference>
<dbReference type="Proteomes" id="UP000006772">
    <property type="component" value="Unassembled WGS sequence"/>
</dbReference>
<feature type="transmembrane region" description="Helical" evidence="7">
    <location>
        <begin position="329"/>
        <end position="347"/>
    </location>
</feature>
<feature type="transmembrane region" description="Helical" evidence="7">
    <location>
        <begin position="425"/>
        <end position="447"/>
    </location>
</feature>